<organism evidence="1 2">
    <name type="scientific">Ectopseudomonas oleovorans</name>
    <name type="common">Pseudomonas oleovorans</name>
    <dbReference type="NCBI Taxonomy" id="301"/>
    <lineage>
        <taxon>Bacteria</taxon>
        <taxon>Pseudomonadati</taxon>
        <taxon>Pseudomonadota</taxon>
        <taxon>Gammaproteobacteria</taxon>
        <taxon>Pseudomonadales</taxon>
        <taxon>Pseudomonadaceae</taxon>
        <taxon>Ectopseudomonas</taxon>
    </lineage>
</organism>
<protein>
    <submittedName>
        <fullName evidence="1">Uncharacterized protein</fullName>
    </submittedName>
</protein>
<proteinExistence type="predicted"/>
<accession>A0AA42QF63</accession>
<evidence type="ECO:0000313" key="1">
    <source>
        <dbReference type="EMBL" id="MDH1341696.1"/>
    </source>
</evidence>
<gene>
    <name evidence="1" type="ORF">N5J11_21455</name>
</gene>
<name>A0AA42QF63_ECTOL</name>
<dbReference type="EMBL" id="JAOCJE010000001">
    <property type="protein sequence ID" value="MDH1341696.1"/>
    <property type="molecule type" value="Genomic_DNA"/>
</dbReference>
<reference evidence="1" key="1">
    <citation type="submission" date="2022-09" db="EMBL/GenBank/DDBJ databases">
        <title>Intensive care unit water sources are persistently colonized with multi-drug resistant bacteria and are the site of extensive horizontal gene transfer of antibiotic resistance genes.</title>
        <authorList>
            <person name="Diorio-Toth L."/>
        </authorList>
    </citation>
    <scope>NUCLEOTIDE SEQUENCE</scope>
    <source>
        <strain evidence="1">GD03704</strain>
    </source>
</reference>
<comment type="caution">
    <text evidence="1">The sequence shown here is derived from an EMBL/GenBank/DDBJ whole genome shotgun (WGS) entry which is preliminary data.</text>
</comment>
<dbReference type="RefSeq" id="WP_279534975.1">
    <property type="nucleotide sequence ID" value="NZ_CP104579.1"/>
</dbReference>
<dbReference type="Proteomes" id="UP001161697">
    <property type="component" value="Unassembled WGS sequence"/>
</dbReference>
<dbReference type="AlphaFoldDB" id="A0AA42QF63"/>
<sequence>MAGDALIRPTAEPSRRDWIAVMSAMLSAFMAVLDIQITNSSLKDIRMRSIDPIFN</sequence>
<evidence type="ECO:0000313" key="2">
    <source>
        <dbReference type="Proteomes" id="UP001161697"/>
    </source>
</evidence>